<dbReference type="CTD" id="59158"/>
<dbReference type="PRINTS" id="PR00947">
    <property type="entry name" value="CUTICLE"/>
</dbReference>
<proteinExistence type="predicted"/>
<dbReference type="OrthoDB" id="6629557at2759"/>
<evidence type="ECO:0000256" key="1">
    <source>
        <dbReference type="ARBA" id="ARBA00022460"/>
    </source>
</evidence>
<feature type="chain" id="PRO_5026929345" evidence="3">
    <location>
        <begin position="21"/>
        <end position="107"/>
    </location>
</feature>
<dbReference type="PANTHER" id="PTHR10380:SF237">
    <property type="entry name" value="CUTICULAR PROTEIN 65AU, ISOFORM A-RELATED"/>
    <property type="match status" value="1"/>
</dbReference>
<dbReference type="KEGG" id="dhe:111600491"/>
<dbReference type="InterPro" id="IPR050468">
    <property type="entry name" value="Cuticle_Struct_Prot"/>
</dbReference>
<dbReference type="GO" id="GO:0062129">
    <property type="term" value="C:chitin-based extracellular matrix"/>
    <property type="evidence" value="ECO:0007669"/>
    <property type="project" value="TreeGrafter"/>
</dbReference>
<dbReference type="InterPro" id="IPR031311">
    <property type="entry name" value="CHIT_BIND_RR_consensus"/>
</dbReference>
<name>A0A6J1LYB4_DROHY</name>
<dbReference type="GeneID" id="111600491"/>
<keyword evidence="3" id="KW-0732">Signal</keyword>
<dbReference type="Proteomes" id="UP000504633">
    <property type="component" value="Unplaced"/>
</dbReference>
<keyword evidence="4" id="KW-1185">Reference proteome</keyword>
<dbReference type="PROSITE" id="PS51155">
    <property type="entry name" value="CHIT_BIND_RR_2"/>
    <property type="match status" value="1"/>
</dbReference>
<dbReference type="PANTHER" id="PTHR10380">
    <property type="entry name" value="CUTICLE PROTEIN"/>
    <property type="match status" value="1"/>
</dbReference>
<evidence type="ECO:0000313" key="4">
    <source>
        <dbReference type="Proteomes" id="UP000504633"/>
    </source>
</evidence>
<organism evidence="4 5">
    <name type="scientific">Drosophila hydei</name>
    <name type="common">Fruit fly</name>
    <dbReference type="NCBI Taxonomy" id="7224"/>
    <lineage>
        <taxon>Eukaryota</taxon>
        <taxon>Metazoa</taxon>
        <taxon>Ecdysozoa</taxon>
        <taxon>Arthropoda</taxon>
        <taxon>Hexapoda</taxon>
        <taxon>Insecta</taxon>
        <taxon>Pterygota</taxon>
        <taxon>Neoptera</taxon>
        <taxon>Endopterygota</taxon>
        <taxon>Diptera</taxon>
        <taxon>Brachycera</taxon>
        <taxon>Muscomorpha</taxon>
        <taxon>Ephydroidea</taxon>
        <taxon>Drosophilidae</taxon>
        <taxon>Drosophila</taxon>
    </lineage>
</organism>
<feature type="signal peptide" evidence="3">
    <location>
        <begin position="1"/>
        <end position="20"/>
    </location>
</feature>
<accession>A0A6J1LYB4</accession>
<dbReference type="RefSeq" id="XP_023172387.1">
    <property type="nucleotide sequence ID" value="XM_023316619.2"/>
</dbReference>
<reference evidence="5" key="1">
    <citation type="submission" date="2025-08" db="UniProtKB">
        <authorList>
            <consortium name="RefSeq"/>
        </authorList>
    </citation>
    <scope>IDENTIFICATION</scope>
    <source>
        <strain evidence="5">15085-1641.00</strain>
        <tissue evidence="5">Whole body</tissue>
    </source>
</reference>
<evidence type="ECO:0000256" key="3">
    <source>
        <dbReference type="SAM" id="SignalP"/>
    </source>
</evidence>
<gene>
    <name evidence="5" type="primary">LOC111600491</name>
</gene>
<evidence type="ECO:0000256" key="2">
    <source>
        <dbReference type="PROSITE-ProRule" id="PRU00497"/>
    </source>
</evidence>
<dbReference type="GO" id="GO:0008010">
    <property type="term" value="F:structural constituent of chitin-based larval cuticle"/>
    <property type="evidence" value="ECO:0007669"/>
    <property type="project" value="TreeGrafter"/>
</dbReference>
<dbReference type="InterPro" id="IPR000618">
    <property type="entry name" value="Insect_cuticle"/>
</dbReference>
<dbReference type="AlphaFoldDB" id="A0A6J1LYB4"/>
<evidence type="ECO:0000313" key="5">
    <source>
        <dbReference type="RefSeq" id="XP_023172387.1"/>
    </source>
</evidence>
<dbReference type="Pfam" id="PF00379">
    <property type="entry name" value="Chitin_bind_4"/>
    <property type="match status" value="1"/>
</dbReference>
<dbReference type="PROSITE" id="PS00233">
    <property type="entry name" value="CHIT_BIND_RR_1"/>
    <property type="match status" value="1"/>
</dbReference>
<dbReference type="OMA" id="KYSFNYE"/>
<keyword evidence="1 2" id="KW-0193">Cuticle</keyword>
<protein>
    <submittedName>
        <fullName evidence="5">Endocuticle structural glycoprotein SgAbd-5</fullName>
    </submittedName>
</protein>
<sequence>MQGYTLFFVVVCLVGSGVLALPRPDENAEVLRLESENNGIDKYSFNYETSNGIVRSEEGVLKPITGESEGVITVTGSSSWTTPDGKKYELSFTADETGYHPIVKLVS</sequence>